<evidence type="ECO:0000256" key="3">
    <source>
        <dbReference type="RuleBase" id="RU361117"/>
    </source>
</evidence>
<dbReference type="InterPro" id="IPR036412">
    <property type="entry name" value="HAD-like_sf"/>
</dbReference>
<dbReference type="Proteomes" id="UP000310458">
    <property type="component" value="Unassembled WGS sequence"/>
</dbReference>
<dbReference type="AlphaFoldDB" id="A0A5R9BCG8"/>
<evidence type="ECO:0000256" key="1">
    <source>
        <dbReference type="ARBA" id="ARBA00022801"/>
    </source>
</evidence>
<gene>
    <name evidence="4" type="primary">otsB</name>
    <name evidence="4" type="ORF">FEF26_05725</name>
</gene>
<comment type="caution">
    <text evidence="4">The sequence shown here is derived from an EMBL/GenBank/DDBJ whole genome shotgun (WGS) entry which is preliminary data.</text>
</comment>
<sequence length="262" mass="27852">METDMPLAPDLDAALREFSGRDSLLVCLDFDGCVAELVADADSARPIPANAQAINRLAELRGVTLAYVSGRPLDTLRSLAEPPTDALLFGSHGAERWLGPDSPGLELNNDQAAGRREVLRSLEAVAAEHDGAWVEHKPAGGAIHVRHIPDLAYGEEVLDEARSALAMVDQAHVKEGKQIVEAVVVQSSKGEAIEELRELSSPEAVFFAGDDVTDEHGFAVLRAGDVGVKVGPGETKAGFRISEPSALAEVLNRIAELREQAA</sequence>
<dbReference type="Gene3D" id="3.30.70.1020">
    <property type="entry name" value="Trehalose-6-phosphate phosphatase related protein, domain 2"/>
    <property type="match status" value="1"/>
</dbReference>
<keyword evidence="3" id="KW-0460">Magnesium</keyword>
<dbReference type="InterPro" id="IPR023214">
    <property type="entry name" value="HAD_sf"/>
</dbReference>
<dbReference type="Gene3D" id="3.40.50.1000">
    <property type="entry name" value="HAD superfamily/HAD-like"/>
    <property type="match status" value="1"/>
</dbReference>
<dbReference type="EC" id="3.1.3.12" evidence="3"/>
<dbReference type="InterPro" id="IPR044651">
    <property type="entry name" value="OTSB-like"/>
</dbReference>
<dbReference type="EMBL" id="VAVZ01000011">
    <property type="protein sequence ID" value="TLP98288.1"/>
    <property type="molecule type" value="Genomic_DNA"/>
</dbReference>
<dbReference type="GO" id="GO:0046872">
    <property type="term" value="F:metal ion binding"/>
    <property type="evidence" value="ECO:0007669"/>
    <property type="project" value="UniProtKB-KW"/>
</dbReference>
<comment type="cofactor">
    <cofactor evidence="3">
        <name>Mg(2+)</name>
        <dbReference type="ChEBI" id="CHEBI:18420"/>
    </cofactor>
</comment>
<comment type="catalytic activity">
    <reaction evidence="3">
        <text>alpha,alpha-trehalose 6-phosphate + H2O = alpha,alpha-trehalose + phosphate</text>
        <dbReference type="Rhea" id="RHEA:23420"/>
        <dbReference type="ChEBI" id="CHEBI:15377"/>
        <dbReference type="ChEBI" id="CHEBI:16551"/>
        <dbReference type="ChEBI" id="CHEBI:43474"/>
        <dbReference type="ChEBI" id="CHEBI:58429"/>
        <dbReference type="EC" id="3.1.3.12"/>
    </reaction>
</comment>
<comment type="function">
    <text evidence="2 3">Removes the phosphate from trehalose 6-phosphate to produce free trehalose.</text>
</comment>
<dbReference type="PANTHER" id="PTHR43768:SF3">
    <property type="entry name" value="TREHALOSE 6-PHOSPHATE PHOSPHATASE"/>
    <property type="match status" value="1"/>
</dbReference>
<proteinExistence type="inferred from homology"/>
<protein>
    <recommendedName>
        <fullName evidence="3">Trehalose 6-phosphate phosphatase</fullName>
        <ecNumber evidence="3">3.1.3.12</ecNumber>
    </recommendedName>
</protein>
<evidence type="ECO:0000313" key="4">
    <source>
        <dbReference type="EMBL" id="TLP98288.1"/>
    </source>
</evidence>
<accession>A0A5R9BCG8</accession>
<evidence type="ECO:0000256" key="2">
    <source>
        <dbReference type="ARBA" id="ARBA00024179"/>
    </source>
</evidence>
<dbReference type="Pfam" id="PF02358">
    <property type="entry name" value="Trehalose_PPase"/>
    <property type="match status" value="1"/>
</dbReference>
<keyword evidence="1 3" id="KW-0378">Hydrolase</keyword>
<dbReference type="GO" id="GO:0004805">
    <property type="term" value="F:trehalose-phosphatase activity"/>
    <property type="evidence" value="ECO:0007669"/>
    <property type="project" value="UniProtKB-EC"/>
</dbReference>
<dbReference type="UniPathway" id="UPA00299"/>
<keyword evidence="5" id="KW-1185">Reference proteome</keyword>
<evidence type="ECO:0000313" key="5">
    <source>
        <dbReference type="Proteomes" id="UP000310458"/>
    </source>
</evidence>
<dbReference type="SUPFAM" id="SSF56784">
    <property type="entry name" value="HAD-like"/>
    <property type="match status" value="1"/>
</dbReference>
<organism evidence="4 5">
    <name type="scientific">Nesterenkonia salmonea</name>
    <dbReference type="NCBI Taxonomy" id="1804987"/>
    <lineage>
        <taxon>Bacteria</taxon>
        <taxon>Bacillati</taxon>
        <taxon>Actinomycetota</taxon>
        <taxon>Actinomycetes</taxon>
        <taxon>Micrococcales</taxon>
        <taxon>Micrococcaceae</taxon>
        <taxon>Nesterenkonia</taxon>
    </lineage>
</organism>
<dbReference type="NCBIfam" id="TIGR00685">
    <property type="entry name" value="T6PP"/>
    <property type="match status" value="1"/>
</dbReference>
<name>A0A5R9BCG8_9MICC</name>
<reference evidence="4 5" key="1">
    <citation type="submission" date="2019-05" db="EMBL/GenBank/DDBJ databases">
        <title>Nesterenkonia sp. GY074 isolated from the Southern Atlantic Ocean.</title>
        <authorList>
            <person name="Zhang G."/>
        </authorList>
    </citation>
    <scope>NUCLEOTIDE SEQUENCE [LARGE SCALE GENOMIC DNA]</scope>
    <source>
        <strain evidence="4 5">GY074</strain>
    </source>
</reference>
<comment type="pathway">
    <text evidence="3">Glycan biosynthesis; trehalose biosynthesis.</text>
</comment>
<dbReference type="PANTHER" id="PTHR43768">
    <property type="entry name" value="TREHALOSE 6-PHOSPHATE PHOSPHATASE"/>
    <property type="match status" value="1"/>
</dbReference>
<keyword evidence="3" id="KW-0479">Metal-binding</keyword>
<dbReference type="GO" id="GO:0005992">
    <property type="term" value="P:trehalose biosynthetic process"/>
    <property type="evidence" value="ECO:0007669"/>
    <property type="project" value="UniProtKB-UniPathway"/>
</dbReference>
<dbReference type="OrthoDB" id="9816160at2"/>
<dbReference type="InterPro" id="IPR003337">
    <property type="entry name" value="Trehalose_PPase"/>
</dbReference>
<comment type="similarity">
    <text evidence="3">Belongs to the trehalose phosphatase family.</text>
</comment>